<organism evidence="1">
    <name type="scientific">uncultured bacterium</name>
    <name type="common">gcode 4</name>
    <dbReference type="NCBI Taxonomy" id="1234023"/>
    <lineage>
        <taxon>Bacteria</taxon>
        <taxon>environmental samples</taxon>
    </lineage>
</organism>
<proteinExistence type="predicted"/>
<name>K2H109_9BACT</name>
<reference evidence="1" key="1">
    <citation type="journal article" date="2012" name="Science">
        <title>Fermentation, hydrogen, and sulfur metabolism in multiple uncultivated bacterial phyla.</title>
        <authorList>
            <person name="Wrighton K.C."/>
            <person name="Thomas B.C."/>
            <person name="Sharon I."/>
            <person name="Miller C.S."/>
            <person name="Castelle C.J."/>
            <person name="VerBerkmoes N.C."/>
            <person name="Wilkins M.J."/>
            <person name="Hettich R.L."/>
            <person name="Lipton M.S."/>
            <person name="Williams K.H."/>
            <person name="Long P.E."/>
            <person name="Banfield J.F."/>
        </authorList>
    </citation>
    <scope>NUCLEOTIDE SEQUENCE [LARGE SCALE GENOMIC DNA]</scope>
</reference>
<accession>K2H109</accession>
<dbReference type="EMBL" id="AMFJ01000153">
    <property type="protein sequence ID" value="EKE29530.1"/>
    <property type="molecule type" value="Genomic_DNA"/>
</dbReference>
<protein>
    <submittedName>
        <fullName evidence="1">Uncharacterized protein</fullName>
    </submittedName>
</protein>
<sequence>MYFCVFPIQFLSTMPIMRFATSASFWVIWYANAFNEIVQAMRPARMTFFIILNL</sequence>
<comment type="caution">
    <text evidence="1">The sequence shown here is derived from an EMBL/GenBank/DDBJ whole genome shotgun (WGS) entry which is preliminary data.</text>
</comment>
<dbReference type="AlphaFoldDB" id="K2H109"/>
<gene>
    <name evidence="1" type="ORF">ACD_2C00153G0001</name>
</gene>
<evidence type="ECO:0000313" key="1">
    <source>
        <dbReference type="EMBL" id="EKE29530.1"/>
    </source>
</evidence>